<reference evidence="2" key="1">
    <citation type="submission" date="2020-08" db="EMBL/GenBank/DDBJ databases">
        <title>Lacibacter sp. S13-6-6 genome sequencing.</title>
        <authorList>
            <person name="Jin L."/>
        </authorList>
    </citation>
    <scope>NUCLEOTIDE SEQUENCE [LARGE SCALE GENOMIC DNA]</scope>
    <source>
        <strain evidence="2">S13-6-6</strain>
    </source>
</reference>
<dbReference type="RefSeq" id="WP_182805399.1">
    <property type="nucleotide sequence ID" value="NZ_CP060007.1"/>
</dbReference>
<accession>A0A7G5XKC0</accession>
<dbReference type="KEGG" id="lacs:H4075_06955"/>
<dbReference type="Proteomes" id="UP000515344">
    <property type="component" value="Chromosome"/>
</dbReference>
<gene>
    <name evidence="1" type="ORF">H4075_06955</name>
</gene>
<protein>
    <recommendedName>
        <fullName evidence="3">Cupin domain-containing protein</fullName>
    </recommendedName>
</protein>
<sequence length="115" mass="13049">MHYTRIYADAAGETHFEDVEIPLTDNGDIGFLSDKQNVSTMQFRENKADYNWNFHAAPAKQFIILLDGAIEITTSLGENRIFYAGEILLVEDVTGKGHKTKNLINTKRKSIFIQI</sequence>
<name>A0A7G5XKC0_9BACT</name>
<organism evidence="1 2">
    <name type="scientific">Lacibacter sediminis</name>
    <dbReference type="NCBI Taxonomy" id="2760713"/>
    <lineage>
        <taxon>Bacteria</taxon>
        <taxon>Pseudomonadati</taxon>
        <taxon>Bacteroidota</taxon>
        <taxon>Chitinophagia</taxon>
        <taxon>Chitinophagales</taxon>
        <taxon>Chitinophagaceae</taxon>
        <taxon>Lacibacter</taxon>
    </lineage>
</organism>
<evidence type="ECO:0000313" key="1">
    <source>
        <dbReference type="EMBL" id="QNA45923.1"/>
    </source>
</evidence>
<keyword evidence="2" id="KW-1185">Reference proteome</keyword>
<evidence type="ECO:0008006" key="3">
    <source>
        <dbReference type="Google" id="ProtNLM"/>
    </source>
</evidence>
<dbReference type="AlphaFoldDB" id="A0A7G5XKC0"/>
<evidence type="ECO:0000313" key="2">
    <source>
        <dbReference type="Proteomes" id="UP000515344"/>
    </source>
</evidence>
<proteinExistence type="predicted"/>
<dbReference type="EMBL" id="CP060007">
    <property type="protein sequence ID" value="QNA45923.1"/>
    <property type="molecule type" value="Genomic_DNA"/>
</dbReference>